<dbReference type="Gene3D" id="1.10.260.40">
    <property type="entry name" value="lambda repressor-like DNA-binding domains"/>
    <property type="match status" value="1"/>
</dbReference>
<dbReference type="Gene3D" id="3.40.50.2300">
    <property type="match status" value="2"/>
</dbReference>
<dbReference type="Proteomes" id="UP001596527">
    <property type="component" value="Unassembled WGS sequence"/>
</dbReference>
<sequence>MSRQGRVRRRPPTLQDVARLAGVSTAVVSYVINDGPRGVAPATRERVLDAIETLGYRPNSSARALRRGATHLIGVLLPDIVNPFHAEFVAALDNAAAARQYSILLATTHHDPEREYSMLANLLDRGIDGLLILTYLYDRRSYTAAADRVPRVMIDESSMGRLSPLVGPDLRQGAELAASHLIGHGHTRIGFVTGALPGGSVDFRRIGWESVLGGHGLTASLVETTEWSRAGGYEGARRLLDRADPPTAIFAGSDLIAVGVLQALHERGLDCPGDIAVISFDGTTESQFSWPPLTTVRHPFEAISTAAVDTLISGDTDVEPRILPMELIVRQSCGCPPSGDGSAREGT</sequence>
<dbReference type="GO" id="GO:0003677">
    <property type="term" value="F:DNA binding"/>
    <property type="evidence" value="ECO:0007669"/>
    <property type="project" value="UniProtKB-KW"/>
</dbReference>
<keyword evidence="2 5" id="KW-0238">DNA-binding</keyword>
<evidence type="ECO:0000256" key="3">
    <source>
        <dbReference type="ARBA" id="ARBA00023163"/>
    </source>
</evidence>
<dbReference type="InterPro" id="IPR028082">
    <property type="entry name" value="Peripla_BP_I"/>
</dbReference>
<keyword evidence="1" id="KW-0805">Transcription regulation</keyword>
<protein>
    <submittedName>
        <fullName evidence="5">LacI family DNA-binding transcriptional regulator</fullName>
    </submittedName>
</protein>
<dbReference type="PROSITE" id="PS50932">
    <property type="entry name" value="HTH_LACI_2"/>
    <property type="match status" value="1"/>
</dbReference>
<evidence type="ECO:0000313" key="5">
    <source>
        <dbReference type="EMBL" id="MFC7581862.1"/>
    </source>
</evidence>
<reference evidence="6" key="1">
    <citation type="journal article" date="2019" name="Int. J. Syst. Evol. Microbiol.">
        <title>The Global Catalogue of Microorganisms (GCM) 10K type strain sequencing project: providing services to taxonomists for standard genome sequencing and annotation.</title>
        <authorList>
            <consortium name="The Broad Institute Genomics Platform"/>
            <consortium name="The Broad Institute Genome Sequencing Center for Infectious Disease"/>
            <person name="Wu L."/>
            <person name="Ma J."/>
        </authorList>
    </citation>
    <scope>NUCLEOTIDE SEQUENCE [LARGE SCALE GENOMIC DNA]</scope>
    <source>
        <strain evidence="6">CCUG 56698</strain>
    </source>
</reference>
<gene>
    <name evidence="5" type="ORF">ACFQWG_11715</name>
</gene>
<dbReference type="InterPro" id="IPR000843">
    <property type="entry name" value="HTH_LacI"/>
</dbReference>
<dbReference type="CDD" id="cd06267">
    <property type="entry name" value="PBP1_LacI_sugar_binding-like"/>
    <property type="match status" value="1"/>
</dbReference>
<feature type="domain" description="HTH lacI-type" evidence="4">
    <location>
        <begin position="12"/>
        <end position="67"/>
    </location>
</feature>
<dbReference type="PANTHER" id="PTHR30146">
    <property type="entry name" value="LACI-RELATED TRANSCRIPTIONAL REPRESSOR"/>
    <property type="match status" value="1"/>
</dbReference>
<organism evidence="5 6">
    <name type="scientific">Schaalia naturae</name>
    <dbReference type="NCBI Taxonomy" id="635203"/>
    <lineage>
        <taxon>Bacteria</taxon>
        <taxon>Bacillati</taxon>
        <taxon>Actinomycetota</taxon>
        <taxon>Actinomycetes</taxon>
        <taxon>Actinomycetales</taxon>
        <taxon>Actinomycetaceae</taxon>
        <taxon>Schaalia</taxon>
    </lineage>
</organism>
<evidence type="ECO:0000313" key="6">
    <source>
        <dbReference type="Proteomes" id="UP001596527"/>
    </source>
</evidence>
<proteinExistence type="predicted"/>
<dbReference type="SUPFAM" id="SSF53822">
    <property type="entry name" value="Periplasmic binding protein-like I"/>
    <property type="match status" value="1"/>
</dbReference>
<dbReference type="InterPro" id="IPR010982">
    <property type="entry name" value="Lambda_DNA-bd_dom_sf"/>
</dbReference>
<keyword evidence="6" id="KW-1185">Reference proteome</keyword>
<evidence type="ECO:0000256" key="2">
    <source>
        <dbReference type="ARBA" id="ARBA00023125"/>
    </source>
</evidence>
<dbReference type="Pfam" id="PF13377">
    <property type="entry name" value="Peripla_BP_3"/>
    <property type="match status" value="1"/>
</dbReference>
<evidence type="ECO:0000256" key="1">
    <source>
        <dbReference type="ARBA" id="ARBA00023015"/>
    </source>
</evidence>
<name>A0ABW2SNY3_9ACTO</name>
<dbReference type="RefSeq" id="WP_380975531.1">
    <property type="nucleotide sequence ID" value="NZ_JBHTEF010000001.1"/>
</dbReference>
<dbReference type="SMART" id="SM00354">
    <property type="entry name" value="HTH_LACI"/>
    <property type="match status" value="1"/>
</dbReference>
<accession>A0ABW2SNY3</accession>
<dbReference type="SUPFAM" id="SSF47413">
    <property type="entry name" value="lambda repressor-like DNA-binding domains"/>
    <property type="match status" value="1"/>
</dbReference>
<dbReference type="PANTHER" id="PTHR30146:SF109">
    <property type="entry name" value="HTH-TYPE TRANSCRIPTIONAL REGULATOR GALS"/>
    <property type="match status" value="1"/>
</dbReference>
<comment type="caution">
    <text evidence="5">The sequence shown here is derived from an EMBL/GenBank/DDBJ whole genome shotgun (WGS) entry which is preliminary data.</text>
</comment>
<dbReference type="CDD" id="cd01392">
    <property type="entry name" value="HTH_LacI"/>
    <property type="match status" value="1"/>
</dbReference>
<dbReference type="Pfam" id="PF00356">
    <property type="entry name" value="LacI"/>
    <property type="match status" value="1"/>
</dbReference>
<dbReference type="InterPro" id="IPR046335">
    <property type="entry name" value="LacI/GalR-like_sensor"/>
</dbReference>
<evidence type="ECO:0000259" key="4">
    <source>
        <dbReference type="PROSITE" id="PS50932"/>
    </source>
</evidence>
<keyword evidence="3" id="KW-0804">Transcription</keyword>
<dbReference type="EMBL" id="JBHTEF010000001">
    <property type="protein sequence ID" value="MFC7581862.1"/>
    <property type="molecule type" value="Genomic_DNA"/>
</dbReference>